<dbReference type="AlphaFoldDB" id="A0A8S0UCD7"/>
<name>A0A8S0UCD7_OLEEU</name>
<sequence>MVRNVKDSDGILWKPKEVKVFNVDLEPNGSNSSQDMRELAILLGMGGQEKGVLSFFFYGDFLKSKKARSVDLDPYGWNLMQEPYKMAVWPPRKS</sequence>
<feature type="non-terminal residue" evidence="1">
    <location>
        <position position="94"/>
    </location>
</feature>
<dbReference type="Gramene" id="OE9A121732T1">
    <property type="protein sequence ID" value="OE9A121732C1"/>
    <property type="gene ID" value="OE9A121732"/>
</dbReference>
<organism evidence="1 2">
    <name type="scientific">Olea europaea subsp. europaea</name>
    <dbReference type="NCBI Taxonomy" id="158383"/>
    <lineage>
        <taxon>Eukaryota</taxon>
        <taxon>Viridiplantae</taxon>
        <taxon>Streptophyta</taxon>
        <taxon>Embryophyta</taxon>
        <taxon>Tracheophyta</taxon>
        <taxon>Spermatophyta</taxon>
        <taxon>Magnoliopsida</taxon>
        <taxon>eudicotyledons</taxon>
        <taxon>Gunneridae</taxon>
        <taxon>Pentapetalae</taxon>
        <taxon>asterids</taxon>
        <taxon>lamiids</taxon>
        <taxon>Lamiales</taxon>
        <taxon>Oleaceae</taxon>
        <taxon>Oleeae</taxon>
        <taxon>Olea</taxon>
    </lineage>
</organism>
<protein>
    <submittedName>
        <fullName evidence="1">Uncharacterized protein</fullName>
    </submittedName>
</protein>
<proteinExistence type="predicted"/>
<keyword evidence="2" id="KW-1185">Reference proteome</keyword>
<reference evidence="1 2" key="1">
    <citation type="submission" date="2019-12" db="EMBL/GenBank/DDBJ databases">
        <authorList>
            <person name="Alioto T."/>
            <person name="Alioto T."/>
            <person name="Gomez Garrido J."/>
        </authorList>
    </citation>
    <scope>NUCLEOTIDE SEQUENCE [LARGE SCALE GENOMIC DNA]</scope>
</reference>
<comment type="caution">
    <text evidence="1">The sequence shown here is derived from an EMBL/GenBank/DDBJ whole genome shotgun (WGS) entry which is preliminary data.</text>
</comment>
<dbReference type="Proteomes" id="UP000594638">
    <property type="component" value="Unassembled WGS sequence"/>
</dbReference>
<gene>
    <name evidence="1" type="ORF">OLEA9_A121732</name>
</gene>
<accession>A0A8S0UCD7</accession>
<evidence type="ECO:0000313" key="1">
    <source>
        <dbReference type="EMBL" id="CAA3015283.1"/>
    </source>
</evidence>
<dbReference type="EMBL" id="CACTIH010007539">
    <property type="protein sequence ID" value="CAA3015283.1"/>
    <property type="molecule type" value="Genomic_DNA"/>
</dbReference>
<evidence type="ECO:0000313" key="2">
    <source>
        <dbReference type="Proteomes" id="UP000594638"/>
    </source>
</evidence>